<evidence type="ECO:0000313" key="2">
    <source>
        <dbReference type="EMBL" id="MBB4035858.1"/>
    </source>
</evidence>
<feature type="transmembrane region" description="Helical" evidence="1">
    <location>
        <begin position="130"/>
        <end position="156"/>
    </location>
</feature>
<sequence>MFIDIILVLLGAIFIIIGIVGCIVPVLPGIPLSYIGILLLHFTSKVQFSTEFLVVWCIVVVVVQILDYYIPVWGTQKFGGGTKGAWGSAIGIVAGLFIFPPWGIILFPFVGAVIGELIDEKEPKVAIKAGFGAFLGFVAGIIMKLAVAVMLAFYFFKEVIGIFL</sequence>
<reference evidence="2 3" key="1">
    <citation type="submission" date="2020-08" db="EMBL/GenBank/DDBJ databases">
        <title>Genomic Encyclopedia of Type Strains, Phase IV (KMG-IV): sequencing the most valuable type-strain genomes for metagenomic binning, comparative biology and taxonomic classification.</title>
        <authorList>
            <person name="Goeker M."/>
        </authorList>
    </citation>
    <scope>NUCLEOTIDE SEQUENCE [LARGE SCALE GENOMIC DNA]</scope>
    <source>
        <strain evidence="2 3">DSM 104969</strain>
    </source>
</reference>
<evidence type="ECO:0000256" key="1">
    <source>
        <dbReference type="SAM" id="Phobius"/>
    </source>
</evidence>
<proteinExistence type="predicted"/>
<keyword evidence="1" id="KW-1133">Transmembrane helix</keyword>
<organism evidence="2 3">
    <name type="scientific">Dysgonomonas hofstadii</name>
    <dbReference type="NCBI Taxonomy" id="637886"/>
    <lineage>
        <taxon>Bacteria</taxon>
        <taxon>Pseudomonadati</taxon>
        <taxon>Bacteroidota</taxon>
        <taxon>Bacteroidia</taxon>
        <taxon>Bacteroidales</taxon>
        <taxon>Dysgonomonadaceae</taxon>
        <taxon>Dysgonomonas</taxon>
    </lineage>
</organism>
<name>A0A840CP37_9BACT</name>
<evidence type="ECO:0008006" key="4">
    <source>
        <dbReference type="Google" id="ProtNLM"/>
    </source>
</evidence>
<keyword evidence="1" id="KW-0472">Membrane</keyword>
<dbReference type="EMBL" id="JACIEP010000005">
    <property type="protein sequence ID" value="MBB4035858.1"/>
    <property type="molecule type" value="Genomic_DNA"/>
</dbReference>
<keyword evidence="3" id="KW-1185">Reference proteome</keyword>
<dbReference type="InterPro" id="IPR007403">
    <property type="entry name" value="DUF456"/>
</dbReference>
<protein>
    <recommendedName>
        <fullName evidence="4">DUF456 domain-containing protein</fullName>
    </recommendedName>
</protein>
<feature type="transmembrane region" description="Helical" evidence="1">
    <location>
        <begin position="90"/>
        <end position="118"/>
    </location>
</feature>
<feature type="transmembrane region" description="Helical" evidence="1">
    <location>
        <begin position="6"/>
        <end position="39"/>
    </location>
</feature>
<gene>
    <name evidence="2" type="ORF">GGR21_001753</name>
</gene>
<dbReference type="Pfam" id="PF04306">
    <property type="entry name" value="DUF456"/>
    <property type="match status" value="1"/>
</dbReference>
<accession>A0A840CP37</accession>
<dbReference type="Proteomes" id="UP000555103">
    <property type="component" value="Unassembled WGS sequence"/>
</dbReference>
<dbReference type="PANTHER" id="PTHR39165">
    <property type="entry name" value="IG HYPOTHETICAL 17883"/>
    <property type="match status" value="1"/>
</dbReference>
<comment type="caution">
    <text evidence="2">The sequence shown here is derived from an EMBL/GenBank/DDBJ whole genome shotgun (WGS) entry which is preliminary data.</text>
</comment>
<evidence type="ECO:0000313" key="3">
    <source>
        <dbReference type="Proteomes" id="UP000555103"/>
    </source>
</evidence>
<feature type="transmembrane region" description="Helical" evidence="1">
    <location>
        <begin position="51"/>
        <end position="70"/>
    </location>
</feature>
<keyword evidence="1" id="KW-0812">Transmembrane</keyword>
<dbReference type="AlphaFoldDB" id="A0A840CP37"/>
<dbReference type="PANTHER" id="PTHR39165:SF1">
    <property type="entry name" value="DUF456 DOMAIN-CONTAINING PROTEIN"/>
    <property type="match status" value="1"/>
</dbReference>